<evidence type="ECO:0000256" key="8">
    <source>
        <dbReference type="ARBA" id="ARBA00023136"/>
    </source>
</evidence>
<feature type="domain" description="Connexin N-terminal" evidence="12">
    <location>
        <begin position="42"/>
        <end position="75"/>
    </location>
</feature>
<evidence type="ECO:0000256" key="7">
    <source>
        <dbReference type="ARBA" id="ARBA00022989"/>
    </source>
</evidence>
<dbReference type="GO" id="GO:0010644">
    <property type="term" value="P:cell communication by electrical coupling"/>
    <property type="evidence" value="ECO:0007669"/>
    <property type="project" value="TreeGrafter"/>
</dbReference>
<dbReference type="RefSeq" id="XP_005755202.1">
    <property type="nucleotide sequence ID" value="XM_005755145.1"/>
</dbReference>
<dbReference type="PROSITE" id="PS00407">
    <property type="entry name" value="CONNEXINS_1"/>
    <property type="match status" value="1"/>
</dbReference>
<dbReference type="PANTHER" id="PTHR11984:SF33">
    <property type="entry name" value="GAP JUNCTION ALPHA-1 PROTEIN"/>
    <property type="match status" value="1"/>
</dbReference>
<evidence type="ECO:0000256" key="10">
    <source>
        <dbReference type="SAM" id="MobiDB-lite"/>
    </source>
</evidence>
<dbReference type="Ensembl" id="ENSPNYT00000006574.1">
    <property type="protein sequence ID" value="ENSPNYP00000006416.1"/>
    <property type="gene ID" value="ENSPNYG00000004939.1"/>
</dbReference>
<name>A0A3B4FB49_9CICH</name>
<comment type="function">
    <text evidence="9">One gap junction consists of a cluster of closely packed pairs of transmembrane channels, the connexons, through which materials of low MW diffuse from one cell to a neighboring cell.</text>
</comment>
<evidence type="ECO:0000256" key="4">
    <source>
        <dbReference type="ARBA" id="ARBA00022692"/>
    </source>
</evidence>
<dbReference type="AlphaFoldDB" id="A0A3B4FB49"/>
<comment type="similarity">
    <text evidence="9">Belongs to the connexin family.</text>
</comment>
<feature type="transmembrane region" description="Helical" evidence="11">
    <location>
        <begin position="163"/>
        <end position="188"/>
    </location>
</feature>
<dbReference type="InterPro" id="IPR000500">
    <property type="entry name" value="Connexin"/>
</dbReference>
<reference evidence="16" key="2">
    <citation type="submission" date="2025-04" db="UniProtKB">
        <authorList>
            <consortium name="RefSeq"/>
        </authorList>
    </citation>
    <scope>IDENTIFICATION</scope>
</reference>
<gene>
    <name evidence="16" type="primary">LOC102208604</name>
</gene>
<reference evidence="14" key="1">
    <citation type="submission" date="2023-09" db="UniProtKB">
        <authorList>
            <consortium name="Ensembl"/>
        </authorList>
    </citation>
    <scope>IDENTIFICATION</scope>
</reference>
<dbReference type="InterPro" id="IPR038359">
    <property type="entry name" value="Connexin_N_sf"/>
</dbReference>
<organism evidence="14">
    <name type="scientific">Pundamilia nyererei</name>
    <dbReference type="NCBI Taxonomy" id="303518"/>
    <lineage>
        <taxon>Eukaryota</taxon>
        <taxon>Metazoa</taxon>
        <taxon>Chordata</taxon>
        <taxon>Craniata</taxon>
        <taxon>Vertebrata</taxon>
        <taxon>Euteleostomi</taxon>
        <taxon>Actinopterygii</taxon>
        <taxon>Neopterygii</taxon>
        <taxon>Teleostei</taxon>
        <taxon>Neoteleostei</taxon>
        <taxon>Acanthomorphata</taxon>
        <taxon>Ovalentaria</taxon>
        <taxon>Cichlomorphae</taxon>
        <taxon>Cichliformes</taxon>
        <taxon>Cichlidae</taxon>
        <taxon>African cichlids</taxon>
        <taxon>Pseudocrenilabrinae</taxon>
        <taxon>Haplochromini</taxon>
        <taxon>Pundamilia</taxon>
    </lineage>
</organism>
<proteinExistence type="inferred from homology"/>
<evidence type="ECO:0000256" key="2">
    <source>
        <dbReference type="ARBA" id="ARBA00004651"/>
    </source>
</evidence>
<dbReference type="PROSITE" id="PS00408">
    <property type="entry name" value="CONNEXINS_2"/>
    <property type="match status" value="1"/>
</dbReference>
<dbReference type="GO" id="GO:0007267">
    <property type="term" value="P:cell-cell signaling"/>
    <property type="evidence" value="ECO:0007669"/>
    <property type="project" value="TreeGrafter"/>
</dbReference>
<feature type="transmembrane region" description="Helical" evidence="11">
    <location>
        <begin position="77"/>
        <end position="96"/>
    </location>
</feature>
<evidence type="ECO:0000256" key="11">
    <source>
        <dbReference type="SAM" id="Phobius"/>
    </source>
</evidence>
<feature type="region of interest" description="Disordered" evidence="10">
    <location>
        <begin position="263"/>
        <end position="289"/>
    </location>
</feature>
<keyword evidence="3" id="KW-1003">Cell membrane</keyword>
<protein>
    <recommendedName>
        <fullName evidence="9">Gap junction protein</fullName>
    </recommendedName>
</protein>
<dbReference type="Proteomes" id="UP000695023">
    <property type="component" value="Unplaced"/>
</dbReference>
<dbReference type="InterPro" id="IPR017990">
    <property type="entry name" value="Connexin_CS"/>
</dbReference>
<keyword evidence="15" id="KW-1185">Reference proteome</keyword>
<evidence type="ECO:0000256" key="9">
    <source>
        <dbReference type="RuleBase" id="RU000630"/>
    </source>
</evidence>
<feature type="transmembrane region" description="Helical" evidence="11">
    <location>
        <begin position="21"/>
        <end position="40"/>
    </location>
</feature>
<dbReference type="Gene3D" id="1.20.1440.80">
    <property type="entry name" value="Gap junction channel protein cysteine-rich domain"/>
    <property type="match status" value="1"/>
</dbReference>
<dbReference type="GeneID" id="102208604"/>
<dbReference type="GO" id="GO:0005922">
    <property type="term" value="C:connexin complex"/>
    <property type="evidence" value="ECO:0007669"/>
    <property type="project" value="InterPro"/>
</dbReference>
<dbReference type="PRINTS" id="PR00206">
    <property type="entry name" value="CONNEXIN"/>
</dbReference>
<dbReference type="GeneTree" id="ENSGT01150000286954"/>
<dbReference type="GO" id="GO:0007507">
    <property type="term" value="P:heart development"/>
    <property type="evidence" value="ECO:0007669"/>
    <property type="project" value="TreeGrafter"/>
</dbReference>
<evidence type="ECO:0000259" key="13">
    <source>
        <dbReference type="SMART" id="SM01089"/>
    </source>
</evidence>
<keyword evidence="6" id="KW-0965">Cell junction</keyword>
<comment type="subcellular location">
    <subcellularLocation>
        <location evidence="1">Cell junction</location>
        <location evidence="1">Gap junction</location>
    </subcellularLocation>
    <subcellularLocation>
        <location evidence="2 9">Cell membrane</location>
        <topology evidence="2 9">Multi-pass membrane protein</topology>
    </subcellularLocation>
</comment>
<dbReference type="PANTHER" id="PTHR11984">
    <property type="entry name" value="CONNEXIN"/>
    <property type="match status" value="1"/>
</dbReference>
<evidence type="ECO:0000313" key="16">
    <source>
        <dbReference type="RefSeq" id="XP_005755202.1"/>
    </source>
</evidence>
<feature type="transmembrane region" description="Helical" evidence="11">
    <location>
        <begin position="217"/>
        <end position="238"/>
    </location>
</feature>
<keyword evidence="4 9" id="KW-0812">Transmembrane</keyword>
<evidence type="ECO:0000259" key="12">
    <source>
        <dbReference type="SMART" id="SM00037"/>
    </source>
</evidence>
<dbReference type="InterPro" id="IPR013092">
    <property type="entry name" value="Connexin_N"/>
</dbReference>
<evidence type="ECO:0000313" key="14">
    <source>
        <dbReference type="Ensembl" id="ENSPNYP00000006416.1"/>
    </source>
</evidence>
<dbReference type="Pfam" id="PF00029">
    <property type="entry name" value="Connexin"/>
    <property type="match status" value="1"/>
</dbReference>
<feature type="domain" description="Connexin cysteine-rich" evidence="13">
    <location>
        <begin position="174"/>
        <end position="240"/>
    </location>
</feature>
<keyword evidence="7 11" id="KW-1133">Transmembrane helix</keyword>
<evidence type="ECO:0000313" key="15">
    <source>
        <dbReference type="Proteomes" id="UP000695023"/>
    </source>
</evidence>
<accession>A0A3B4FB49</accession>
<evidence type="ECO:0000256" key="5">
    <source>
        <dbReference type="ARBA" id="ARBA00022868"/>
    </source>
</evidence>
<evidence type="ECO:0000256" key="6">
    <source>
        <dbReference type="ARBA" id="ARBA00022949"/>
    </source>
</evidence>
<dbReference type="InterPro" id="IPR019570">
    <property type="entry name" value="Connexin_CCC"/>
</dbReference>
<keyword evidence="8 11" id="KW-0472">Membrane</keyword>
<dbReference type="STRING" id="303518.ENSPNYP00000006416"/>
<comment type="subunit">
    <text evidence="9">A connexon is composed of a hexamer of connexins.</text>
</comment>
<evidence type="ECO:0000256" key="3">
    <source>
        <dbReference type="ARBA" id="ARBA00022475"/>
    </source>
</evidence>
<dbReference type="GO" id="GO:0005243">
    <property type="term" value="F:gap junction channel activity"/>
    <property type="evidence" value="ECO:0007669"/>
    <property type="project" value="TreeGrafter"/>
</dbReference>
<dbReference type="SMART" id="SM01089">
    <property type="entry name" value="Connexin_CCC"/>
    <property type="match status" value="1"/>
</dbReference>
<sequence>MGDWSKLYGVLEKVQASSSRWGKFWLALLIFRILLLGTAVESAWGDEQSAFKCNTQQPGCQNVCYDKSFPISHMRLWVLQIVFVSMPTLLFLTCVYSRRKVWKNKKNIDLKRACEPIPENSYYNKFDKNVIEKSLKIIEFINKHYVIMEEDRENEMSKELFKIYAVSIFFKFLLEVAFLVLQWCIYGFTLNPVYICERAPCPHRVDCFLSRPTEKTIFVIFMLVVSLVSLVVSIIELCRVLCNKNNQDTDSCEREQKEANHSLELNQFDQNDGTNPPSKGHSQYPQNAPDTYIDLSQREYVDC</sequence>
<dbReference type="SMART" id="SM00037">
    <property type="entry name" value="CNX"/>
    <property type="match status" value="1"/>
</dbReference>
<evidence type="ECO:0000256" key="1">
    <source>
        <dbReference type="ARBA" id="ARBA00004610"/>
    </source>
</evidence>
<keyword evidence="5 9" id="KW-0303">Gap junction</keyword>